<evidence type="ECO:0000256" key="3">
    <source>
        <dbReference type="ARBA" id="ARBA00022801"/>
    </source>
</evidence>
<dbReference type="HAMAP" id="MF_00767">
    <property type="entry name" value="Arg_catab_AstE"/>
    <property type="match status" value="1"/>
</dbReference>
<dbReference type="UniPathway" id="UPA00185">
    <property type="reaction ID" value="UER00283"/>
</dbReference>
<evidence type="ECO:0000256" key="2">
    <source>
        <dbReference type="ARBA" id="ARBA00022723"/>
    </source>
</evidence>
<feature type="domain" description="Succinylglutamate desuccinylase/Aspartoacylase catalytic" evidence="8">
    <location>
        <begin position="54"/>
        <end position="246"/>
    </location>
</feature>
<dbReference type="InterPro" id="IPR007036">
    <property type="entry name" value="Aste_AspA_hybrid_dom"/>
</dbReference>
<dbReference type="CDD" id="cd03855">
    <property type="entry name" value="M14_ASTE"/>
    <property type="match status" value="1"/>
</dbReference>
<evidence type="ECO:0000256" key="6">
    <source>
        <dbReference type="NCBIfam" id="TIGR03242"/>
    </source>
</evidence>
<evidence type="ECO:0000259" key="7">
    <source>
        <dbReference type="Pfam" id="PF04952"/>
    </source>
</evidence>
<evidence type="ECO:0000256" key="1">
    <source>
        <dbReference type="ARBA" id="ARBA00022503"/>
    </source>
</evidence>
<comment type="pathway">
    <text evidence="5">Amino-acid degradation; L-arginine degradation via AST pathway; L-glutamate and succinate from L-arginine: step 5/5.</text>
</comment>
<keyword evidence="2 5" id="KW-0479">Metal-binding</keyword>
<dbReference type="SUPFAM" id="SSF53187">
    <property type="entry name" value="Zn-dependent exopeptidases"/>
    <property type="match status" value="1"/>
</dbReference>
<evidence type="ECO:0000313" key="9">
    <source>
        <dbReference type="EMBL" id="GAD03466.1"/>
    </source>
</evidence>
<proteinExistence type="inferred from homology"/>
<dbReference type="GO" id="GO:0019545">
    <property type="term" value="P:L-arginine catabolic process to succinate"/>
    <property type="evidence" value="ECO:0007669"/>
    <property type="project" value="UniProtKB-UniRule"/>
</dbReference>
<keyword evidence="1 5" id="KW-0056">Arginine metabolism</keyword>
<comment type="similarity">
    <text evidence="5">Belongs to the AspA/AstE family. Succinylglutamate desuccinylase subfamily.</text>
</comment>
<comment type="cofactor">
    <cofactor evidence="5">
        <name>Zn(2+)</name>
        <dbReference type="ChEBI" id="CHEBI:29105"/>
    </cofactor>
    <text evidence="5">Binds 1 zinc ion per subunit.</text>
</comment>
<evidence type="ECO:0000313" key="10">
    <source>
        <dbReference type="Proteomes" id="UP000014461"/>
    </source>
</evidence>
<keyword evidence="10" id="KW-1185">Reference proteome</keyword>
<dbReference type="Pfam" id="PF24827">
    <property type="entry name" value="AstE_AspA_cat"/>
    <property type="match status" value="1"/>
</dbReference>
<dbReference type="GO" id="GO:0009017">
    <property type="term" value="F:succinylglutamate desuccinylase activity"/>
    <property type="evidence" value="ECO:0007669"/>
    <property type="project" value="UniProtKB-UniRule"/>
</dbReference>
<dbReference type="InterPro" id="IPR016681">
    <property type="entry name" value="SuccinylGlu_desuccinylase"/>
</dbReference>
<dbReference type="GO" id="GO:0019544">
    <property type="term" value="P:L-arginine catabolic process to L-glutamate"/>
    <property type="evidence" value="ECO:0007669"/>
    <property type="project" value="UniProtKB-UniRule"/>
</dbReference>
<organism evidence="9 10">
    <name type="scientific">Agarivorans albus MKT 106</name>
    <dbReference type="NCBI Taxonomy" id="1331007"/>
    <lineage>
        <taxon>Bacteria</taxon>
        <taxon>Pseudomonadati</taxon>
        <taxon>Pseudomonadota</taxon>
        <taxon>Gammaproteobacteria</taxon>
        <taxon>Alteromonadales</taxon>
        <taxon>Alteromonadaceae</taxon>
        <taxon>Agarivorans</taxon>
    </lineage>
</organism>
<evidence type="ECO:0000256" key="4">
    <source>
        <dbReference type="ARBA" id="ARBA00022833"/>
    </source>
</evidence>
<dbReference type="InterPro" id="IPR055438">
    <property type="entry name" value="AstE_AspA_cat"/>
</dbReference>
<dbReference type="EC" id="3.5.1.96" evidence="5 6"/>
<reference evidence="9" key="1">
    <citation type="journal article" date="2013" name="Genome Announc.">
        <title>Draft Genome Sequence of Agarivorans albus Strain MKT 106T, an Agarolytic Marine Bacterium.</title>
        <authorList>
            <person name="Yasuike M."/>
            <person name="Nakamura Y."/>
            <person name="Kai W."/>
            <person name="Fujiwara A."/>
            <person name="Fukui Y."/>
            <person name="Satomi M."/>
            <person name="Sano M."/>
        </authorList>
    </citation>
    <scope>NUCLEOTIDE SEQUENCE [LARGE SCALE GENOMIC DNA]</scope>
</reference>
<dbReference type="AlphaFoldDB" id="R9PU32"/>
<sequence length="350" mass="39149">MAKTALIQQGLLAFTLNSPQNAKPFDFELANNTKVMLLASGVLQFEPKESTSSRAIVLSAGIHGNETAPIEFLDRLVSDIFALEITLDQPLLVILGNPPAMMEAKRELSVNLNRLFIGKHKNYERCYEVERANQLETLLDNFYQSYQHLPAYHLDLHTAIRGSKHEKFAVYPFTQGKPWKKSSLALLQSCGVDCVLFSNEPASTFSYHSSAKYNAVAFTVELGKVHAFGQNDLSKLDQLVSTLQQLLSASKLNSLEFEANKAILFEVSDVVNKHQEDFCFSFNQSQANFTEYQTGYELAKEGSERVVISNGPKAIVFPNDKVAIGQRAVLLVKRMTQSDIVQAEKKHRLI</sequence>
<dbReference type="InterPro" id="IPR050178">
    <property type="entry name" value="AspA/AstE_fam"/>
</dbReference>
<dbReference type="NCBIfam" id="NF003706">
    <property type="entry name" value="PRK05324.1"/>
    <property type="match status" value="1"/>
</dbReference>
<feature type="binding site" evidence="5">
    <location>
        <position position="66"/>
    </location>
    <ligand>
        <name>Zn(2+)</name>
        <dbReference type="ChEBI" id="CHEBI:29105"/>
    </ligand>
</feature>
<dbReference type="GO" id="GO:0008270">
    <property type="term" value="F:zinc ion binding"/>
    <property type="evidence" value="ECO:0007669"/>
    <property type="project" value="UniProtKB-UniRule"/>
</dbReference>
<dbReference type="PANTHER" id="PTHR15162">
    <property type="entry name" value="ASPARTOACYLASE"/>
    <property type="match status" value="1"/>
</dbReference>
<dbReference type="EMBL" id="BARX01000028">
    <property type="protein sequence ID" value="GAD03466.1"/>
    <property type="molecule type" value="Genomic_DNA"/>
</dbReference>
<feature type="binding site" evidence="5">
    <location>
        <position position="157"/>
    </location>
    <ligand>
        <name>Zn(2+)</name>
        <dbReference type="ChEBI" id="CHEBI:29105"/>
    </ligand>
</feature>
<keyword evidence="3 5" id="KW-0378">Hydrolase</keyword>
<dbReference type="Pfam" id="PF04952">
    <property type="entry name" value="AstE_AspA_hybrid"/>
    <property type="match status" value="1"/>
</dbReference>
<feature type="active site" evidence="5">
    <location>
        <position position="221"/>
    </location>
</feature>
<dbReference type="PANTHER" id="PTHR15162:SF7">
    <property type="entry name" value="SUCCINYLGLUTAMATE DESUCCINYLASE"/>
    <property type="match status" value="1"/>
</dbReference>
<dbReference type="PIRSF" id="PIRSF017020">
    <property type="entry name" value="AstE"/>
    <property type="match status" value="1"/>
</dbReference>
<comment type="caution">
    <text evidence="9">The sequence shown here is derived from an EMBL/GenBank/DDBJ whole genome shotgun (WGS) entry which is preliminary data.</text>
</comment>
<dbReference type="OrthoDB" id="5290473at2"/>
<protein>
    <recommendedName>
        <fullName evidence="5 6">Succinylglutamate desuccinylase</fullName>
        <ecNumber evidence="5 6">3.5.1.96</ecNumber>
    </recommendedName>
</protein>
<evidence type="ECO:0000256" key="5">
    <source>
        <dbReference type="HAMAP-Rule" id="MF_00767"/>
    </source>
</evidence>
<dbReference type="GO" id="GO:0016788">
    <property type="term" value="F:hydrolase activity, acting on ester bonds"/>
    <property type="evidence" value="ECO:0007669"/>
    <property type="project" value="UniProtKB-UniRule"/>
</dbReference>
<comment type="function">
    <text evidence="5">Transforms N(2)-succinylglutamate into succinate and glutamate.</text>
</comment>
<dbReference type="Proteomes" id="UP000014461">
    <property type="component" value="Unassembled WGS sequence"/>
</dbReference>
<evidence type="ECO:0000259" key="8">
    <source>
        <dbReference type="Pfam" id="PF24827"/>
    </source>
</evidence>
<feature type="binding site" evidence="5">
    <location>
        <position position="63"/>
    </location>
    <ligand>
        <name>Zn(2+)</name>
        <dbReference type="ChEBI" id="CHEBI:29105"/>
    </ligand>
</feature>
<dbReference type="STRING" id="1331007.AALB_3546"/>
<feature type="domain" description="AstE/AspA barrel-sandwich hybrid" evidence="7">
    <location>
        <begin position="263"/>
        <end position="334"/>
    </location>
</feature>
<dbReference type="Gene3D" id="3.40.630.10">
    <property type="entry name" value="Zn peptidases"/>
    <property type="match status" value="1"/>
</dbReference>
<name>R9PU32_AGAAL</name>
<dbReference type="RefSeq" id="WP_016403233.1">
    <property type="nucleotide sequence ID" value="NZ_BARX01000028.1"/>
</dbReference>
<gene>
    <name evidence="5" type="primary">astE</name>
    <name evidence="9" type="ORF">AALB_3546</name>
</gene>
<accession>R9PU32</accession>
<dbReference type="NCBIfam" id="TIGR03242">
    <property type="entry name" value="arg_catab_astE"/>
    <property type="match status" value="1"/>
</dbReference>
<keyword evidence="4 5" id="KW-0862">Zinc</keyword>
<comment type="catalytic activity">
    <reaction evidence="5">
        <text>N-succinyl-L-glutamate + H2O = L-glutamate + succinate</text>
        <dbReference type="Rhea" id="RHEA:15169"/>
        <dbReference type="ChEBI" id="CHEBI:15377"/>
        <dbReference type="ChEBI" id="CHEBI:29985"/>
        <dbReference type="ChEBI" id="CHEBI:30031"/>
        <dbReference type="ChEBI" id="CHEBI:58763"/>
        <dbReference type="EC" id="3.5.1.96"/>
    </reaction>
</comment>